<dbReference type="InterPro" id="IPR000092">
    <property type="entry name" value="Polyprenyl_synt"/>
</dbReference>
<keyword evidence="2" id="KW-0479">Metal-binding</keyword>
<dbReference type="InterPro" id="IPR033749">
    <property type="entry name" value="Polyprenyl_synt_CS"/>
</dbReference>
<proteinExistence type="inferred from homology"/>
<dbReference type="CDD" id="cd00685">
    <property type="entry name" value="Trans_IPPS_HT"/>
    <property type="match status" value="1"/>
</dbReference>
<evidence type="ECO:0000313" key="5">
    <source>
        <dbReference type="EMBL" id="QIS11225.1"/>
    </source>
</evidence>
<keyword evidence="6" id="KW-1185">Reference proteome</keyword>
<evidence type="ECO:0000256" key="3">
    <source>
        <dbReference type="ARBA" id="ARBA00022842"/>
    </source>
</evidence>
<dbReference type="SUPFAM" id="SSF48576">
    <property type="entry name" value="Terpenoid synthases"/>
    <property type="match status" value="1"/>
</dbReference>
<comment type="similarity">
    <text evidence="4">Belongs to the FPP/GGPP synthase family.</text>
</comment>
<dbReference type="GO" id="GO:0004659">
    <property type="term" value="F:prenyltransferase activity"/>
    <property type="evidence" value="ECO:0007669"/>
    <property type="project" value="InterPro"/>
</dbReference>
<dbReference type="Pfam" id="PF00348">
    <property type="entry name" value="polyprenyl_synt"/>
    <property type="match status" value="1"/>
</dbReference>
<dbReference type="SFLD" id="SFLDS00005">
    <property type="entry name" value="Isoprenoid_Synthase_Type_I"/>
    <property type="match status" value="1"/>
</dbReference>
<accession>A0A6G9YD69</accession>
<dbReference type="AlphaFoldDB" id="A0A6G9YD69"/>
<dbReference type="PANTHER" id="PTHR12001">
    <property type="entry name" value="GERANYLGERANYL PYROPHOSPHATE SYNTHASE"/>
    <property type="match status" value="1"/>
</dbReference>
<dbReference type="PANTHER" id="PTHR12001:SF86">
    <property type="entry name" value="GERANYLGERANYL DIPHOSPHATE SYNTHASE"/>
    <property type="match status" value="1"/>
</dbReference>
<dbReference type="GO" id="GO:0046872">
    <property type="term" value="F:metal ion binding"/>
    <property type="evidence" value="ECO:0007669"/>
    <property type="project" value="UniProtKB-KW"/>
</dbReference>
<gene>
    <name evidence="5" type="ORF">F5544_16730</name>
</gene>
<reference evidence="5 6" key="1">
    <citation type="journal article" date="2019" name="ACS Chem. Biol.">
        <title>Identification and Mobilization of a Cryptic Antibiotic Biosynthesis Gene Locus from a Human-Pathogenic Nocardia Isolate.</title>
        <authorList>
            <person name="Herisse M."/>
            <person name="Ishida K."/>
            <person name="Porter J.L."/>
            <person name="Howden B."/>
            <person name="Hertweck C."/>
            <person name="Stinear T.P."/>
            <person name="Pidot S.J."/>
        </authorList>
    </citation>
    <scope>NUCLEOTIDE SEQUENCE [LARGE SCALE GENOMIC DNA]</scope>
    <source>
        <strain evidence="5 6">AUSMDU00012717</strain>
    </source>
</reference>
<dbReference type="EMBL" id="CP046172">
    <property type="protein sequence ID" value="QIS11225.1"/>
    <property type="molecule type" value="Genomic_DNA"/>
</dbReference>
<protein>
    <submittedName>
        <fullName evidence="5">Polyprenyl synthetase family protein</fullName>
    </submittedName>
</protein>
<keyword evidence="4" id="KW-0808">Transferase</keyword>
<dbReference type="RefSeq" id="WP_238847284.1">
    <property type="nucleotide sequence ID" value="NZ_CP046172.1"/>
</dbReference>
<evidence type="ECO:0000256" key="4">
    <source>
        <dbReference type="RuleBase" id="RU004466"/>
    </source>
</evidence>
<sequence>MTTATSSGPQHRPAELLARARTILEPVLRESVGALPEPLRRMAGYHFGWWDARGAATNADSGKALRPALAIAAATACGALPTAATPAAAAVELVHNFTLVHDDVMDADENRRGRPAVWKVWGTTNAVLVGDALHALAGQVLAQQLPAALAAAAIDRLERTVVELCRGQYLDCCSKTDWDISDCERMALGKTGALMGCACAMGALCAGAGDSVIAALDRFGRNLGLAFQFIDDLIGIWGDPEVSGKPTNDLAHHKLSLPVVAALRSGTPAARELANLYRSEKSLSAPDIARAAALIELAGGRQLTRRVADERVAAAIAALPDRSAAADLIALAYLVAHRCA</sequence>
<comment type="pathway">
    <text evidence="1">Isoprenoid biosynthesis.</text>
</comment>
<organism evidence="5 6">
    <name type="scientific">Nocardia arthritidis</name>
    <dbReference type="NCBI Taxonomy" id="228602"/>
    <lineage>
        <taxon>Bacteria</taxon>
        <taxon>Bacillati</taxon>
        <taxon>Actinomycetota</taxon>
        <taxon>Actinomycetes</taxon>
        <taxon>Mycobacteriales</taxon>
        <taxon>Nocardiaceae</taxon>
        <taxon>Nocardia</taxon>
    </lineage>
</organism>
<evidence type="ECO:0000256" key="2">
    <source>
        <dbReference type="ARBA" id="ARBA00022723"/>
    </source>
</evidence>
<dbReference type="Gene3D" id="1.10.600.10">
    <property type="entry name" value="Farnesyl Diphosphate Synthase"/>
    <property type="match status" value="1"/>
</dbReference>
<dbReference type="KEGG" id="nah:F5544_16730"/>
<dbReference type="PROSITE" id="PS00723">
    <property type="entry name" value="POLYPRENYL_SYNTHASE_1"/>
    <property type="match status" value="1"/>
</dbReference>
<name>A0A6G9YD69_9NOCA</name>
<keyword evidence="3" id="KW-0460">Magnesium</keyword>
<dbReference type="SFLD" id="SFLDG01017">
    <property type="entry name" value="Polyprenyl_Transferase_Like"/>
    <property type="match status" value="1"/>
</dbReference>
<evidence type="ECO:0000313" key="6">
    <source>
        <dbReference type="Proteomes" id="UP000503540"/>
    </source>
</evidence>
<dbReference type="Proteomes" id="UP000503540">
    <property type="component" value="Chromosome"/>
</dbReference>
<dbReference type="InterPro" id="IPR008949">
    <property type="entry name" value="Isoprenoid_synthase_dom_sf"/>
</dbReference>
<dbReference type="GO" id="GO:0008299">
    <property type="term" value="P:isoprenoid biosynthetic process"/>
    <property type="evidence" value="ECO:0007669"/>
    <property type="project" value="InterPro"/>
</dbReference>
<evidence type="ECO:0000256" key="1">
    <source>
        <dbReference type="ARBA" id="ARBA00005128"/>
    </source>
</evidence>